<evidence type="ECO:0000256" key="5">
    <source>
        <dbReference type="ARBA" id="ARBA00023242"/>
    </source>
</evidence>
<dbReference type="SMART" id="SM00774">
    <property type="entry name" value="WRKY"/>
    <property type="match status" value="1"/>
</dbReference>
<evidence type="ECO:0000256" key="4">
    <source>
        <dbReference type="ARBA" id="ARBA00023163"/>
    </source>
</evidence>
<feature type="region of interest" description="Disordered" evidence="6">
    <location>
        <begin position="34"/>
        <end position="57"/>
    </location>
</feature>
<dbReference type="Pfam" id="PF03106">
    <property type="entry name" value="WRKY"/>
    <property type="match status" value="1"/>
</dbReference>
<dbReference type="AlphaFoldDB" id="A0AAD3SLA4"/>
<evidence type="ECO:0000259" key="7">
    <source>
        <dbReference type="PROSITE" id="PS50811"/>
    </source>
</evidence>
<evidence type="ECO:0000256" key="1">
    <source>
        <dbReference type="ARBA" id="ARBA00004123"/>
    </source>
</evidence>
<dbReference type="PANTHER" id="PTHR31221">
    <property type="entry name" value="WRKY TRANSCRIPTION FACTOR PROTEIN 1-RELATED"/>
    <property type="match status" value="1"/>
</dbReference>
<gene>
    <name evidence="8" type="ORF">Nepgr_014227</name>
</gene>
<keyword evidence="9" id="KW-1185">Reference proteome</keyword>
<dbReference type="InterPro" id="IPR003657">
    <property type="entry name" value="WRKY_dom"/>
</dbReference>
<dbReference type="FunFam" id="2.20.25.80:FF:000003">
    <property type="entry name" value="WRKY transcription factor 57"/>
    <property type="match status" value="1"/>
</dbReference>
<dbReference type="Gene3D" id="2.20.25.80">
    <property type="entry name" value="WRKY domain"/>
    <property type="match status" value="1"/>
</dbReference>
<dbReference type="GO" id="GO:0043565">
    <property type="term" value="F:sequence-specific DNA binding"/>
    <property type="evidence" value="ECO:0007669"/>
    <property type="project" value="InterPro"/>
</dbReference>
<keyword evidence="5" id="KW-0539">Nucleus</keyword>
<accession>A0AAD3SLA4</accession>
<dbReference type="Proteomes" id="UP001279734">
    <property type="component" value="Unassembled WGS sequence"/>
</dbReference>
<evidence type="ECO:0000256" key="3">
    <source>
        <dbReference type="ARBA" id="ARBA00023125"/>
    </source>
</evidence>
<protein>
    <recommendedName>
        <fullName evidence="7">WRKY domain-containing protein</fullName>
    </recommendedName>
</protein>
<keyword evidence="4" id="KW-0804">Transcription</keyword>
<dbReference type="SUPFAM" id="SSF118290">
    <property type="entry name" value="WRKY DNA-binding domain"/>
    <property type="match status" value="1"/>
</dbReference>
<sequence>MMDGWPPEDDRSFIFSGHAHNHLRYHANQVHDYVDASSSHDGVRSGDNSGGQETRQVRERVAFRTKSEVEILHDGFKWKKYGKKTVKNSPNPRNYYRCSVNGCSVKKRVERDGDDPSFVITTYDGIHNHPSPN</sequence>
<dbReference type="GO" id="GO:0005634">
    <property type="term" value="C:nucleus"/>
    <property type="evidence" value="ECO:0007669"/>
    <property type="project" value="UniProtKB-SubCell"/>
</dbReference>
<evidence type="ECO:0000313" key="9">
    <source>
        <dbReference type="Proteomes" id="UP001279734"/>
    </source>
</evidence>
<dbReference type="EMBL" id="BSYO01000012">
    <property type="protein sequence ID" value="GMH12386.1"/>
    <property type="molecule type" value="Genomic_DNA"/>
</dbReference>
<dbReference type="PROSITE" id="PS50811">
    <property type="entry name" value="WRKY"/>
    <property type="match status" value="1"/>
</dbReference>
<evidence type="ECO:0000256" key="6">
    <source>
        <dbReference type="SAM" id="MobiDB-lite"/>
    </source>
</evidence>
<name>A0AAD3SLA4_NEPGR</name>
<dbReference type="InterPro" id="IPR036576">
    <property type="entry name" value="WRKY_dom_sf"/>
</dbReference>
<keyword evidence="2" id="KW-0805">Transcription regulation</keyword>
<reference evidence="8" key="1">
    <citation type="submission" date="2023-05" db="EMBL/GenBank/DDBJ databases">
        <title>Nepenthes gracilis genome sequencing.</title>
        <authorList>
            <person name="Fukushima K."/>
        </authorList>
    </citation>
    <scope>NUCLEOTIDE SEQUENCE</scope>
    <source>
        <strain evidence="8">SING2019-196</strain>
    </source>
</reference>
<dbReference type="GO" id="GO:0003700">
    <property type="term" value="F:DNA-binding transcription factor activity"/>
    <property type="evidence" value="ECO:0007669"/>
    <property type="project" value="InterPro"/>
</dbReference>
<feature type="domain" description="WRKY" evidence="7">
    <location>
        <begin position="67"/>
        <end position="132"/>
    </location>
</feature>
<evidence type="ECO:0000256" key="2">
    <source>
        <dbReference type="ARBA" id="ARBA00023015"/>
    </source>
</evidence>
<comment type="subcellular location">
    <subcellularLocation>
        <location evidence="1">Nucleus</location>
    </subcellularLocation>
</comment>
<comment type="caution">
    <text evidence="8">The sequence shown here is derived from an EMBL/GenBank/DDBJ whole genome shotgun (WGS) entry which is preliminary data.</text>
</comment>
<organism evidence="8 9">
    <name type="scientific">Nepenthes gracilis</name>
    <name type="common">Slender pitcher plant</name>
    <dbReference type="NCBI Taxonomy" id="150966"/>
    <lineage>
        <taxon>Eukaryota</taxon>
        <taxon>Viridiplantae</taxon>
        <taxon>Streptophyta</taxon>
        <taxon>Embryophyta</taxon>
        <taxon>Tracheophyta</taxon>
        <taxon>Spermatophyta</taxon>
        <taxon>Magnoliopsida</taxon>
        <taxon>eudicotyledons</taxon>
        <taxon>Gunneridae</taxon>
        <taxon>Pentapetalae</taxon>
        <taxon>Caryophyllales</taxon>
        <taxon>Nepenthaceae</taxon>
        <taxon>Nepenthes</taxon>
    </lineage>
</organism>
<evidence type="ECO:0000313" key="8">
    <source>
        <dbReference type="EMBL" id="GMH12386.1"/>
    </source>
</evidence>
<feature type="compositionally biased region" description="Polar residues" evidence="6">
    <location>
        <begin position="36"/>
        <end position="54"/>
    </location>
</feature>
<dbReference type="InterPro" id="IPR044810">
    <property type="entry name" value="WRKY_plant"/>
</dbReference>
<dbReference type="PANTHER" id="PTHR31221:SF112">
    <property type="entry name" value="WRKY TRANSCRIPTION FACTOR 50-RELATED"/>
    <property type="match status" value="1"/>
</dbReference>
<keyword evidence="3" id="KW-0238">DNA-binding</keyword>
<proteinExistence type="predicted"/>